<dbReference type="Gene3D" id="3.30.540.10">
    <property type="entry name" value="Fructose-1,6-Bisphosphatase, subunit A, domain 1"/>
    <property type="match status" value="1"/>
</dbReference>
<accession>A0A286IFB9</accession>
<sequence>MADGIVTYADDLDLMVEASLMAADIGMSHFRKDPEVWYKNEGRSPVSEADIAIDKLLKKVLLTARPDYGWLSEELEDTEHRLADRRVFIVDPIDGTRAYVGGRSDWCVSVGLVEDGKAVAGVLAAPARGEIWRAHLGGGAFLNDERLLANDPGLEERLRVAVPDIVSREMRRGAEAGLDKVAGGPSLALRLAAVALGELDGVFVRPQASEWDLAAVDVMLAETGHVLVDRAGRHMLYNQPDPSRGLLLAASHRQVPDLLGLLQSSASH</sequence>
<comment type="cofactor">
    <cofactor evidence="2">
        <name>Mg(2+)</name>
        <dbReference type="ChEBI" id="CHEBI:18420"/>
    </cofactor>
</comment>
<dbReference type="AlphaFoldDB" id="A0A286IFB9"/>
<comment type="similarity">
    <text evidence="1">Belongs to the inositol monophosphatase superfamily.</text>
</comment>
<gene>
    <name evidence="3" type="ORF">SAMN05877838_3268</name>
</gene>
<organism evidence="3 4">
    <name type="scientific">Hoeflea halophila</name>
    <dbReference type="NCBI Taxonomy" id="714899"/>
    <lineage>
        <taxon>Bacteria</taxon>
        <taxon>Pseudomonadati</taxon>
        <taxon>Pseudomonadota</taxon>
        <taxon>Alphaproteobacteria</taxon>
        <taxon>Hyphomicrobiales</taxon>
        <taxon>Rhizobiaceae</taxon>
        <taxon>Hoeflea</taxon>
    </lineage>
</organism>
<dbReference type="EMBL" id="OCPC01000005">
    <property type="protein sequence ID" value="SOE18346.1"/>
    <property type="molecule type" value="Genomic_DNA"/>
</dbReference>
<evidence type="ECO:0000256" key="1">
    <source>
        <dbReference type="ARBA" id="ARBA00009759"/>
    </source>
</evidence>
<dbReference type="GO" id="GO:0007165">
    <property type="term" value="P:signal transduction"/>
    <property type="evidence" value="ECO:0007669"/>
    <property type="project" value="TreeGrafter"/>
</dbReference>
<feature type="binding site" evidence="2">
    <location>
        <position position="212"/>
    </location>
    <ligand>
        <name>Mg(2+)</name>
        <dbReference type="ChEBI" id="CHEBI:18420"/>
        <label>1</label>
        <note>catalytic</note>
    </ligand>
</feature>
<dbReference type="OrthoDB" id="9785695at2"/>
<protein>
    <submittedName>
        <fullName evidence="3">Myo-inositol-1(Or 4)-monophosphatase</fullName>
    </submittedName>
</protein>
<feature type="binding site" evidence="2">
    <location>
        <position position="91"/>
    </location>
    <ligand>
        <name>Mg(2+)</name>
        <dbReference type="ChEBI" id="CHEBI:18420"/>
        <label>1</label>
        <note>catalytic</note>
    </ligand>
</feature>
<keyword evidence="2" id="KW-0460">Magnesium</keyword>
<dbReference type="CDD" id="cd01638">
    <property type="entry name" value="CysQ"/>
    <property type="match status" value="1"/>
</dbReference>
<keyword evidence="4" id="KW-1185">Reference proteome</keyword>
<dbReference type="Gene3D" id="3.40.190.80">
    <property type="match status" value="1"/>
</dbReference>
<evidence type="ECO:0000313" key="4">
    <source>
        <dbReference type="Proteomes" id="UP000219465"/>
    </source>
</evidence>
<dbReference type="PANTHER" id="PTHR20854:SF4">
    <property type="entry name" value="INOSITOL-1-MONOPHOSPHATASE-RELATED"/>
    <property type="match status" value="1"/>
</dbReference>
<name>A0A286IFB9_9HYPH</name>
<feature type="binding site" evidence="2">
    <location>
        <position position="94"/>
    </location>
    <ligand>
        <name>Mg(2+)</name>
        <dbReference type="ChEBI" id="CHEBI:18420"/>
        <label>1</label>
        <note>catalytic</note>
    </ligand>
</feature>
<feature type="binding site" evidence="2">
    <location>
        <position position="73"/>
    </location>
    <ligand>
        <name>Mg(2+)</name>
        <dbReference type="ChEBI" id="CHEBI:18420"/>
        <label>1</label>
        <note>catalytic</note>
    </ligand>
</feature>
<dbReference type="GO" id="GO:0008934">
    <property type="term" value="F:inositol monophosphate 1-phosphatase activity"/>
    <property type="evidence" value="ECO:0007669"/>
    <property type="project" value="TreeGrafter"/>
</dbReference>
<dbReference type="PANTHER" id="PTHR20854">
    <property type="entry name" value="INOSITOL MONOPHOSPHATASE"/>
    <property type="match status" value="1"/>
</dbReference>
<evidence type="ECO:0000313" key="3">
    <source>
        <dbReference type="EMBL" id="SOE18346.1"/>
    </source>
</evidence>
<dbReference type="GO" id="GO:0046872">
    <property type="term" value="F:metal ion binding"/>
    <property type="evidence" value="ECO:0007669"/>
    <property type="project" value="UniProtKB-KW"/>
</dbReference>
<keyword evidence="2" id="KW-0479">Metal-binding</keyword>
<dbReference type="Proteomes" id="UP000219465">
    <property type="component" value="Unassembled WGS sequence"/>
</dbReference>
<dbReference type="GO" id="GO:0006020">
    <property type="term" value="P:inositol metabolic process"/>
    <property type="evidence" value="ECO:0007669"/>
    <property type="project" value="TreeGrafter"/>
</dbReference>
<reference evidence="4" key="1">
    <citation type="submission" date="2017-08" db="EMBL/GenBank/DDBJ databases">
        <authorList>
            <person name="Varghese N."/>
            <person name="Submissions S."/>
        </authorList>
    </citation>
    <scope>NUCLEOTIDE SEQUENCE [LARGE SCALE GENOMIC DNA]</scope>
    <source>
        <strain evidence="4">KCTC 23107</strain>
    </source>
</reference>
<dbReference type="Pfam" id="PF00459">
    <property type="entry name" value="Inositol_P"/>
    <property type="match status" value="1"/>
</dbReference>
<evidence type="ECO:0000256" key="2">
    <source>
        <dbReference type="PIRSR" id="PIRSR600760-2"/>
    </source>
</evidence>
<dbReference type="InterPro" id="IPR000760">
    <property type="entry name" value="Inositol_monophosphatase-like"/>
</dbReference>
<dbReference type="SUPFAM" id="SSF56655">
    <property type="entry name" value="Carbohydrate phosphatase"/>
    <property type="match status" value="1"/>
</dbReference>
<feature type="binding site" evidence="2">
    <location>
        <position position="93"/>
    </location>
    <ligand>
        <name>Mg(2+)</name>
        <dbReference type="ChEBI" id="CHEBI:18420"/>
        <label>2</label>
    </ligand>
</feature>
<proteinExistence type="inferred from homology"/>
<dbReference type="PRINTS" id="PR00377">
    <property type="entry name" value="IMPHPHTASES"/>
</dbReference>